<comment type="caution">
    <text evidence="1">The sequence shown here is derived from an EMBL/GenBank/DDBJ whole genome shotgun (WGS) entry which is preliminary data.</text>
</comment>
<dbReference type="EMBL" id="QFPW01000006">
    <property type="protein sequence ID" value="PZQ49868.1"/>
    <property type="molecule type" value="Genomic_DNA"/>
</dbReference>
<dbReference type="AlphaFoldDB" id="A0A2W5NBK7"/>
<evidence type="ECO:0000313" key="2">
    <source>
        <dbReference type="Proteomes" id="UP000249185"/>
    </source>
</evidence>
<dbReference type="Proteomes" id="UP000249185">
    <property type="component" value="Unassembled WGS sequence"/>
</dbReference>
<organism evidence="1 2">
    <name type="scientific">Rhodovulum sulfidophilum</name>
    <name type="common">Rhodobacter sulfidophilus</name>
    <dbReference type="NCBI Taxonomy" id="35806"/>
    <lineage>
        <taxon>Bacteria</taxon>
        <taxon>Pseudomonadati</taxon>
        <taxon>Pseudomonadota</taxon>
        <taxon>Alphaproteobacteria</taxon>
        <taxon>Rhodobacterales</taxon>
        <taxon>Paracoccaceae</taxon>
        <taxon>Rhodovulum</taxon>
    </lineage>
</organism>
<name>A0A2W5NBK7_RHOSU</name>
<evidence type="ECO:0000313" key="1">
    <source>
        <dbReference type="EMBL" id="PZQ49868.1"/>
    </source>
</evidence>
<proteinExistence type="predicted"/>
<accession>A0A2W5NBK7</accession>
<gene>
    <name evidence="1" type="ORF">DI556_10460</name>
</gene>
<sequence length="172" mass="18698">MVVPLLLGCGLQPRTEDPLTALTSVLAATTITVDLPPGISVIPGSASVILVTKSETRTYQERSLPLLDATPPAPASGGRTRIVFKPSEKQRLALRDFVVRGHWLDRTPGSHMVTIRPTLEACRTRSLSNSEPAVIVVEGEAKQFHMAPERIDLRAVARQRGEDLNEYLAPCP</sequence>
<reference evidence="1 2" key="1">
    <citation type="submission" date="2017-08" db="EMBL/GenBank/DDBJ databases">
        <title>Infants hospitalized years apart are colonized by the same room-sourced microbial strains.</title>
        <authorList>
            <person name="Brooks B."/>
            <person name="Olm M.R."/>
            <person name="Firek B.A."/>
            <person name="Baker R."/>
            <person name="Thomas B.C."/>
            <person name="Morowitz M.J."/>
            <person name="Banfield J.F."/>
        </authorList>
    </citation>
    <scope>NUCLEOTIDE SEQUENCE [LARGE SCALE GENOMIC DNA]</scope>
    <source>
        <strain evidence="1">S2_005_002_R2_34</strain>
    </source>
</reference>
<protein>
    <submittedName>
        <fullName evidence="1">Uncharacterized protein</fullName>
    </submittedName>
</protein>